<comment type="caution">
    <text evidence="1">The sequence shown here is derived from an EMBL/GenBank/DDBJ whole genome shotgun (WGS) entry which is preliminary data.</text>
</comment>
<organism evidence="1 2">
    <name type="scientific">Cryptolaemus montrouzieri</name>
    <dbReference type="NCBI Taxonomy" id="559131"/>
    <lineage>
        <taxon>Eukaryota</taxon>
        <taxon>Metazoa</taxon>
        <taxon>Ecdysozoa</taxon>
        <taxon>Arthropoda</taxon>
        <taxon>Hexapoda</taxon>
        <taxon>Insecta</taxon>
        <taxon>Pterygota</taxon>
        <taxon>Neoptera</taxon>
        <taxon>Endopterygota</taxon>
        <taxon>Coleoptera</taxon>
        <taxon>Polyphaga</taxon>
        <taxon>Cucujiformia</taxon>
        <taxon>Coccinelloidea</taxon>
        <taxon>Coccinellidae</taxon>
        <taxon>Scymninae</taxon>
        <taxon>Scymnini</taxon>
        <taxon>Cryptolaemus</taxon>
    </lineage>
</organism>
<sequence length="111" mass="13171">MYYLNLANDVIRWGGEELKKIDHNNQTHKYCPFHIPRTTSSKRHKSRSYMVARMFNSMPDDLKKIVDPTRMNKRLGGRMISSKRSILEVYIESDIDIPHDLWTERLGRSSF</sequence>
<proteinExistence type="predicted"/>
<dbReference type="Proteomes" id="UP001516400">
    <property type="component" value="Unassembled WGS sequence"/>
</dbReference>
<dbReference type="AlphaFoldDB" id="A0ABD2PG66"/>
<evidence type="ECO:0000313" key="2">
    <source>
        <dbReference type="Proteomes" id="UP001516400"/>
    </source>
</evidence>
<protein>
    <submittedName>
        <fullName evidence="1">Uncharacterized protein</fullName>
    </submittedName>
</protein>
<name>A0ABD2PG66_9CUCU</name>
<accession>A0ABD2PG66</accession>
<dbReference type="EMBL" id="JABFTP020000186">
    <property type="protein sequence ID" value="KAL3289957.1"/>
    <property type="molecule type" value="Genomic_DNA"/>
</dbReference>
<gene>
    <name evidence="1" type="ORF">HHI36_023340</name>
</gene>
<keyword evidence="2" id="KW-1185">Reference proteome</keyword>
<evidence type="ECO:0000313" key="1">
    <source>
        <dbReference type="EMBL" id="KAL3289957.1"/>
    </source>
</evidence>
<reference evidence="1 2" key="1">
    <citation type="journal article" date="2021" name="BMC Biol.">
        <title>Horizontally acquired antibacterial genes associated with adaptive radiation of ladybird beetles.</title>
        <authorList>
            <person name="Li H.S."/>
            <person name="Tang X.F."/>
            <person name="Huang Y.H."/>
            <person name="Xu Z.Y."/>
            <person name="Chen M.L."/>
            <person name="Du X.Y."/>
            <person name="Qiu B.Y."/>
            <person name="Chen P.T."/>
            <person name="Zhang W."/>
            <person name="Slipinski A."/>
            <person name="Escalona H.E."/>
            <person name="Waterhouse R.M."/>
            <person name="Zwick A."/>
            <person name="Pang H."/>
        </authorList>
    </citation>
    <scope>NUCLEOTIDE SEQUENCE [LARGE SCALE GENOMIC DNA]</scope>
    <source>
        <strain evidence="1">SYSU2018</strain>
    </source>
</reference>